<name>A0ABR9H7E3_9BACT</name>
<gene>
    <name evidence="1" type="ORF">H4684_003285</name>
</gene>
<reference evidence="1 2" key="1">
    <citation type="submission" date="2020-10" db="EMBL/GenBank/DDBJ databases">
        <title>Genomic Encyclopedia of Type Strains, Phase IV (KMG-IV): sequencing the most valuable type-strain genomes for metagenomic binning, comparative biology and taxonomic classification.</title>
        <authorList>
            <person name="Goeker M."/>
        </authorList>
    </citation>
    <scope>NUCLEOTIDE SEQUENCE [LARGE SCALE GENOMIC DNA]</scope>
    <source>
        <strain evidence="1 2">DSM 4194</strain>
    </source>
</reference>
<sequence>MKGEFQRWLESRECYAILQRCLEGAHRKLKRPDWLSDSGDPDDILDEVAVFWEFLKGQDGSSLVALEALVGRQDWEGLRRKIVYMYGLYKREKSRDPLYQRVRQVLHAAGEEIGYQAGRKYSWYGANYESAPTCESYKELVAFGMKPFHPQINASNINSKEMILVLAKSFKEQVEQELGSDCRIPIRELCSFIREGYDVDIVYPTPGKVAEPLEYETREEDEEVRIKNDGILDWPYSEAMLIELSRVLIHRIEQQNLVLLFCLIRYCRLKQKDVAKALGYSGPSGIHAPLAKLDALIREFFSLHDGLSAPDANEALLQFFGKLLLDSCNDDDCSRYA</sequence>
<comment type="caution">
    <text evidence="1">The sequence shown here is derived from an EMBL/GenBank/DDBJ whole genome shotgun (WGS) entry which is preliminary data.</text>
</comment>
<evidence type="ECO:0008006" key="3">
    <source>
        <dbReference type="Google" id="ProtNLM"/>
    </source>
</evidence>
<protein>
    <recommendedName>
        <fullName evidence="3">Sigma-70 family RNA polymerase sigma factor</fullName>
    </recommendedName>
</protein>
<keyword evidence="2" id="KW-1185">Reference proteome</keyword>
<dbReference type="Proteomes" id="UP000639010">
    <property type="component" value="Unassembled WGS sequence"/>
</dbReference>
<accession>A0ABR9H7E3</accession>
<evidence type="ECO:0000313" key="1">
    <source>
        <dbReference type="EMBL" id="MBE1426619.1"/>
    </source>
</evidence>
<organism evidence="1 2">
    <name type="scientific">Desulfomicrobium macestii</name>
    <dbReference type="NCBI Taxonomy" id="90731"/>
    <lineage>
        <taxon>Bacteria</taxon>
        <taxon>Pseudomonadati</taxon>
        <taxon>Thermodesulfobacteriota</taxon>
        <taxon>Desulfovibrionia</taxon>
        <taxon>Desulfovibrionales</taxon>
        <taxon>Desulfomicrobiaceae</taxon>
        <taxon>Desulfomicrobium</taxon>
    </lineage>
</organism>
<dbReference type="EMBL" id="JADBGG010000030">
    <property type="protein sequence ID" value="MBE1426619.1"/>
    <property type="molecule type" value="Genomic_DNA"/>
</dbReference>
<dbReference type="RefSeq" id="WP_192624546.1">
    <property type="nucleotide sequence ID" value="NZ_JADBGG010000030.1"/>
</dbReference>
<proteinExistence type="predicted"/>
<evidence type="ECO:0000313" key="2">
    <source>
        <dbReference type="Proteomes" id="UP000639010"/>
    </source>
</evidence>